<dbReference type="InterPro" id="IPR002543">
    <property type="entry name" value="FtsK_dom"/>
</dbReference>
<evidence type="ECO:0000259" key="8">
    <source>
        <dbReference type="PROSITE" id="PS50901"/>
    </source>
</evidence>
<organism evidence="9 10">
    <name type="scientific">Pseudarthrobacter siccitolerans</name>
    <dbReference type="NCBI Taxonomy" id="861266"/>
    <lineage>
        <taxon>Bacteria</taxon>
        <taxon>Bacillati</taxon>
        <taxon>Actinomycetota</taxon>
        <taxon>Actinomycetes</taxon>
        <taxon>Micrococcales</taxon>
        <taxon>Micrococcaceae</taxon>
        <taxon>Pseudarthrobacter</taxon>
    </lineage>
</organism>
<name>A0ABU0PHM0_9MICC</name>
<dbReference type="Pfam" id="PF01580">
    <property type="entry name" value="FtsK_SpoIIIE"/>
    <property type="match status" value="1"/>
</dbReference>
<dbReference type="InterPro" id="IPR027417">
    <property type="entry name" value="P-loop_NTPase"/>
</dbReference>
<accession>A0ABU0PHM0</accession>
<feature type="region of interest" description="Disordered" evidence="5">
    <location>
        <begin position="860"/>
        <end position="890"/>
    </location>
</feature>
<dbReference type="InterPro" id="IPR008984">
    <property type="entry name" value="SMAD_FHA_dom_sf"/>
</dbReference>
<sequence>MKFHCTLVRSTGSGLQEPPLELTVQAPEGAAGSDIQIQLTRRFGTGAVSTCGKDLGSLSVGTAPLVNGAVLVDGASHPGARKLRRRVPTDGARLALAVHSGVGAGTVVPLHRGSYTIGRSGTRIVIPDPELSREHARLDVTETDIMIIDVDSANGIIVDGERVRNAAISTDSVIRCGNTTMSLVLMDMPENALANAGMSTQQPLIVAGRAETGNRAMLILTAALPLLIGVGLAVVTGMWMFLAFSAASAVSVLVPLATGRSQRRDLAKAVAAAVAEDRKRRRGAGPSLARLVLAGRQQQSSKKQGGQTQVAPASCAEGGGVWLRLGEAPQPANVTVEPASSPVSVPTAGIVPVVLDPGVPKTTFRGPGVVVDGLVRSLVMQLAGYPRARGTHILLVGASGRLPLGARYLRGATLTTSHDEARQILAEVVEPKQQHQGVLILLGASKAQDDDVTAATAAGLGWQVLQFLPAGGGSDGTWEVQLSERTSALRSPAGDVDFVPDLAPEAVFNDFCRKLAGQPDPPGPGPKAVPAYCSLQELLPLSPDSIAARWHASANTRALKVPLGVGTTGTRSLDLNADGPHLLVAGTTGSGKSELLRTLTLALALTHPPDRVNFLFVDFKGGSGLGPLAELVHCVGLLTDLSTYELERTLASLRAEIRLREEALAAAQVPDLAAYRSTAASRGFPLPHLVIVIDEFRMLVDDAPEALRELMRIAAIGRSLGIHLVMATQRPQGSVTADIRANVTSSIALRVQSDMESSDIINTKDAAGISVGTPGRAFLARGTEAPQEFQTASIGTAPDGSCQAGVVTVLSAVEWLASQGAGRTGSVGARREYRARQQTPAQAAHPSVAMVQHLWHEQKGQMPRRPVAAPLPSTLQAPHNKASLTPPGSGGGTGWFTELGLMDRPEQQEVAPLVWKPAEHSHLALVGGPSSGAPQALELGVARLILGPVEAHGYLLDAGGTFLSLANSGHIGAHVGPQELRRAVRVLERLKQEMAHRLSQGGTKGETPLILAISGWGSWISALRAGPLAWAEDLVQDLVRDGSRADIVVMIAGDRELVSSRTFASLPNRLYFPTGSNPDSRIAWPRMPATPELKGRAVAFGPVSGGGPAVCQLYNPDPQTFWKPGFDGEKAPEKRPFRVEQLPALVPAAGISSAETTSATYPLDSPEETKTAAGTSPSSSSKAYRLLLGIGGDELEPASVRIPDGDVLTVLGGPGSGKTNFLQALPLMNPAGGPWLRAEGESDPDNFWEQELAAAAAGGMQRGTVALVDDADLLPAETLQHLSELNALGAAVVVTASYSPLLLQRVPLVMKSRASGNGVLLAPRSLPDGDLFGIRFEVEANPPPGRGVLISQGSARSIQVGLAAEPVRGPVSNSPYGRRT</sequence>
<evidence type="ECO:0000256" key="1">
    <source>
        <dbReference type="ARBA" id="ARBA00022553"/>
    </source>
</evidence>
<keyword evidence="6" id="KW-0812">Transmembrane</keyword>
<dbReference type="InterPro" id="IPR032030">
    <property type="entry name" value="YscD_cytoplasmic_dom"/>
</dbReference>
<keyword evidence="10" id="KW-1185">Reference proteome</keyword>
<comment type="caution">
    <text evidence="9">The sequence shown here is derived from an EMBL/GenBank/DDBJ whole genome shotgun (WGS) entry which is preliminary data.</text>
</comment>
<keyword evidence="6" id="KW-1133">Transmembrane helix</keyword>
<protein>
    <submittedName>
        <fullName evidence="9">S-DNA-T family DNA segregation ATPase FtsK/SpoIIIE</fullName>
    </submittedName>
</protein>
<dbReference type="SUPFAM" id="SSF52540">
    <property type="entry name" value="P-loop containing nucleoside triphosphate hydrolases"/>
    <property type="match status" value="2"/>
</dbReference>
<dbReference type="Pfam" id="PF16697">
    <property type="entry name" value="Yop-YscD_cpl"/>
    <property type="match status" value="1"/>
</dbReference>
<proteinExistence type="predicted"/>
<feature type="domain" description="FtsK" evidence="8">
    <location>
        <begin position="568"/>
        <end position="758"/>
    </location>
</feature>
<dbReference type="PROSITE" id="PS50901">
    <property type="entry name" value="FTSK"/>
    <property type="match status" value="1"/>
</dbReference>
<dbReference type="InterPro" id="IPR000253">
    <property type="entry name" value="FHA_dom"/>
</dbReference>
<gene>
    <name evidence="9" type="ORF">QFZ36_001031</name>
</gene>
<dbReference type="SUPFAM" id="SSF49879">
    <property type="entry name" value="SMAD/FHA domain"/>
    <property type="match status" value="1"/>
</dbReference>
<dbReference type="Gene3D" id="3.40.50.300">
    <property type="entry name" value="P-loop containing nucleotide triphosphate hydrolases"/>
    <property type="match status" value="3"/>
</dbReference>
<evidence type="ECO:0000256" key="4">
    <source>
        <dbReference type="PROSITE-ProRule" id="PRU00289"/>
    </source>
</evidence>
<dbReference type="Gene3D" id="2.60.200.20">
    <property type="match status" value="1"/>
</dbReference>
<dbReference type="InterPro" id="IPR050206">
    <property type="entry name" value="FtsK/SpoIIIE/SftA"/>
</dbReference>
<keyword evidence="6" id="KW-0472">Membrane</keyword>
<dbReference type="CDD" id="cd01127">
    <property type="entry name" value="TrwB_TraG_TraD_VirD4"/>
    <property type="match status" value="1"/>
</dbReference>
<dbReference type="PANTHER" id="PTHR22683:SF1">
    <property type="entry name" value="TYPE VII SECRETION SYSTEM PROTEIN ESSC"/>
    <property type="match status" value="1"/>
</dbReference>
<dbReference type="PANTHER" id="PTHR22683">
    <property type="entry name" value="SPORULATION PROTEIN RELATED"/>
    <property type="match status" value="1"/>
</dbReference>
<dbReference type="RefSeq" id="WP_306634443.1">
    <property type="nucleotide sequence ID" value="NZ_JAUSXB010000001.1"/>
</dbReference>
<evidence type="ECO:0000256" key="2">
    <source>
        <dbReference type="ARBA" id="ARBA00022741"/>
    </source>
</evidence>
<feature type="region of interest" description="Disordered" evidence="5">
    <location>
        <begin position="824"/>
        <end position="846"/>
    </location>
</feature>
<evidence type="ECO:0000259" key="7">
    <source>
        <dbReference type="PROSITE" id="PS50006"/>
    </source>
</evidence>
<feature type="region of interest" description="Disordered" evidence="5">
    <location>
        <begin position="1153"/>
        <end position="1180"/>
    </location>
</feature>
<keyword evidence="2 4" id="KW-0547">Nucleotide-binding</keyword>
<dbReference type="CDD" id="cd00060">
    <property type="entry name" value="FHA"/>
    <property type="match status" value="1"/>
</dbReference>
<feature type="binding site" evidence="4">
    <location>
        <begin position="586"/>
        <end position="593"/>
    </location>
    <ligand>
        <name>ATP</name>
        <dbReference type="ChEBI" id="CHEBI:30616"/>
    </ligand>
</feature>
<evidence type="ECO:0000313" key="9">
    <source>
        <dbReference type="EMBL" id="MDQ0673470.1"/>
    </source>
</evidence>
<keyword evidence="3 4" id="KW-0067">ATP-binding</keyword>
<feature type="transmembrane region" description="Helical" evidence="6">
    <location>
        <begin position="218"/>
        <end position="242"/>
    </location>
</feature>
<reference evidence="9 10" key="1">
    <citation type="submission" date="2023-07" db="EMBL/GenBank/DDBJ databases">
        <title>Comparative genomics of wheat-associated soil bacteria to identify genetic determinants of phenazine resistance.</title>
        <authorList>
            <person name="Mouncey N."/>
        </authorList>
    </citation>
    <scope>NUCLEOTIDE SEQUENCE [LARGE SCALE GENOMIC DNA]</scope>
    <source>
        <strain evidence="9 10">W1I3</strain>
    </source>
</reference>
<evidence type="ECO:0000256" key="6">
    <source>
        <dbReference type="SAM" id="Phobius"/>
    </source>
</evidence>
<dbReference type="Proteomes" id="UP001236806">
    <property type="component" value="Unassembled WGS sequence"/>
</dbReference>
<evidence type="ECO:0000313" key="10">
    <source>
        <dbReference type="Proteomes" id="UP001236806"/>
    </source>
</evidence>
<dbReference type="SMART" id="SM00240">
    <property type="entry name" value="FHA"/>
    <property type="match status" value="1"/>
</dbReference>
<dbReference type="InterPro" id="IPR003593">
    <property type="entry name" value="AAA+_ATPase"/>
</dbReference>
<evidence type="ECO:0000256" key="3">
    <source>
        <dbReference type="ARBA" id="ARBA00022840"/>
    </source>
</evidence>
<dbReference type="SMART" id="SM00382">
    <property type="entry name" value="AAA"/>
    <property type="match status" value="2"/>
</dbReference>
<evidence type="ECO:0000256" key="5">
    <source>
        <dbReference type="SAM" id="MobiDB-lite"/>
    </source>
</evidence>
<feature type="domain" description="FHA" evidence="7">
    <location>
        <begin position="115"/>
        <end position="163"/>
    </location>
</feature>
<dbReference type="EMBL" id="JAUSXB010000001">
    <property type="protein sequence ID" value="MDQ0673470.1"/>
    <property type="molecule type" value="Genomic_DNA"/>
</dbReference>
<keyword evidence="1" id="KW-0597">Phosphoprotein</keyword>
<dbReference type="PROSITE" id="PS50006">
    <property type="entry name" value="FHA_DOMAIN"/>
    <property type="match status" value="1"/>
</dbReference>